<sequence>MELISAETRDELFDTFEFEALHLELRDHYATGGGEADKFAAWKAGKPWDEAEYREWMRPWCDKLRAATSSGRVYRDAKLVSEPLSDYHRWGYPLAGMLFEAGQQVRFVPRRLVSTIALPGNDCWVFDRKTVVFNVFNGADDVVERQRYTEPEVVGFCLAAFEAVWELGIPQPEYKPG</sequence>
<name>A0A2P4UHY7_9ACTN</name>
<dbReference type="RefSeq" id="WP_103563775.1">
    <property type="nucleotide sequence ID" value="NZ_MTBP01000002.1"/>
</dbReference>
<reference evidence="2 3" key="1">
    <citation type="journal article" date="2017" name="Chemistry">
        <title>Isolation, Biosynthesis and Chemical Modifications of Rubterolones A-F: Rare Tropolone Alkaloids from Actinomadura sp. 5-2.</title>
        <authorList>
            <person name="Guo H."/>
            <person name="Benndorf R."/>
            <person name="Leichnitz D."/>
            <person name="Klassen J.L."/>
            <person name="Vollmers J."/>
            <person name="Gorls H."/>
            <person name="Steinacker M."/>
            <person name="Weigel C."/>
            <person name="Dahse H.M."/>
            <person name="Kaster A.K."/>
            <person name="de Beer Z.W."/>
            <person name="Poulsen M."/>
            <person name="Beemelmanns C."/>
        </authorList>
    </citation>
    <scope>NUCLEOTIDE SEQUENCE [LARGE SCALE GENOMIC DNA]</scope>
    <source>
        <strain evidence="2 3">5-2</strain>
    </source>
</reference>
<accession>A0A2P4UHY7</accession>
<comment type="caution">
    <text evidence="2">The sequence shown here is derived from an EMBL/GenBank/DDBJ whole genome shotgun (WGS) entry which is preliminary data.</text>
</comment>
<proteinExistence type="predicted"/>
<evidence type="ECO:0000313" key="3">
    <source>
        <dbReference type="Proteomes" id="UP000242367"/>
    </source>
</evidence>
<keyword evidence="3" id="KW-1185">Reference proteome</keyword>
<dbReference type="Pfam" id="PF21806">
    <property type="entry name" value="DUF6879"/>
    <property type="match status" value="1"/>
</dbReference>
<gene>
    <name evidence="2" type="ORF">BTM25_33060</name>
</gene>
<protein>
    <recommendedName>
        <fullName evidence="1">DUF6879 domain-containing protein</fullName>
    </recommendedName>
</protein>
<dbReference type="Proteomes" id="UP000242367">
    <property type="component" value="Unassembled WGS sequence"/>
</dbReference>
<evidence type="ECO:0000313" key="2">
    <source>
        <dbReference type="EMBL" id="POM24672.1"/>
    </source>
</evidence>
<dbReference type="EMBL" id="MTBP01000002">
    <property type="protein sequence ID" value="POM24672.1"/>
    <property type="molecule type" value="Genomic_DNA"/>
</dbReference>
<dbReference type="AlphaFoldDB" id="A0A2P4UHY7"/>
<dbReference type="InterPro" id="IPR049244">
    <property type="entry name" value="DUF6879"/>
</dbReference>
<evidence type="ECO:0000259" key="1">
    <source>
        <dbReference type="Pfam" id="PF21806"/>
    </source>
</evidence>
<organism evidence="2 3">
    <name type="scientific">Actinomadura rubteroloni</name>
    <dbReference type="NCBI Taxonomy" id="1926885"/>
    <lineage>
        <taxon>Bacteria</taxon>
        <taxon>Bacillati</taxon>
        <taxon>Actinomycetota</taxon>
        <taxon>Actinomycetes</taxon>
        <taxon>Streptosporangiales</taxon>
        <taxon>Thermomonosporaceae</taxon>
        <taxon>Actinomadura</taxon>
    </lineage>
</organism>
<feature type="domain" description="DUF6879" evidence="1">
    <location>
        <begin position="8"/>
        <end position="175"/>
    </location>
</feature>